<dbReference type="PANTHER" id="PTHR43105:SF9">
    <property type="entry name" value="NADPH-FE(3+) OXIDOREDUCTASE SUBUNIT ALPHA"/>
    <property type="match status" value="1"/>
</dbReference>
<evidence type="ECO:0000256" key="1">
    <source>
        <dbReference type="ARBA" id="ARBA00022485"/>
    </source>
</evidence>
<dbReference type="PROSITE" id="PS51669">
    <property type="entry name" value="4FE4S_MOW_BIS_MGD"/>
    <property type="match status" value="1"/>
</dbReference>
<gene>
    <name evidence="7" type="ORF">UABAM_01116</name>
</gene>
<dbReference type="InterPro" id="IPR006656">
    <property type="entry name" value="Mopterin_OxRdtase"/>
</dbReference>
<proteinExistence type="predicted"/>
<evidence type="ECO:0000313" key="7">
    <source>
        <dbReference type="EMBL" id="BBM82773.1"/>
    </source>
</evidence>
<dbReference type="GO" id="GO:0016491">
    <property type="term" value="F:oxidoreductase activity"/>
    <property type="evidence" value="ECO:0007669"/>
    <property type="project" value="UniProtKB-KW"/>
</dbReference>
<evidence type="ECO:0000256" key="2">
    <source>
        <dbReference type="ARBA" id="ARBA00022723"/>
    </source>
</evidence>
<dbReference type="Gene3D" id="2.20.25.90">
    <property type="entry name" value="ADC-like domains"/>
    <property type="match status" value="1"/>
</dbReference>
<evidence type="ECO:0000256" key="5">
    <source>
        <dbReference type="ARBA" id="ARBA00023014"/>
    </source>
</evidence>
<evidence type="ECO:0000313" key="8">
    <source>
        <dbReference type="Proteomes" id="UP000326354"/>
    </source>
</evidence>
<dbReference type="GO" id="GO:0051539">
    <property type="term" value="F:4 iron, 4 sulfur cluster binding"/>
    <property type="evidence" value="ECO:0007669"/>
    <property type="project" value="UniProtKB-KW"/>
</dbReference>
<dbReference type="SUPFAM" id="SSF53706">
    <property type="entry name" value="Formate dehydrogenase/DMSO reductase, domains 1-3"/>
    <property type="match status" value="1"/>
</dbReference>
<evidence type="ECO:0000259" key="6">
    <source>
        <dbReference type="PROSITE" id="PS51669"/>
    </source>
</evidence>
<keyword evidence="8" id="KW-1185">Reference proteome</keyword>
<feature type="domain" description="4Fe-4S Mo/W bis-MGD-type" evidence="6">
    <location>
        <begin position="4"/>
        <end position="60"/>
    </location>
</feature>
<name>A0A5S9F259_UABAM</name>
<dbReference type="InterPro" id="IPR050123">
    <property type="entry name" value="Prok_molybdopt-oxidoreductase"/>
</dbReference>
<dbReference type="SMART" id="SM00926">
    <property type="entry name" value="Molybdop_Fe4S4"/>
    <property type="match status" value="1"/>
</dbReference>
<evidence type="ECO:0000256" key="3">
    <source>
        <dbReference type="ARBA" id="ARBA00023002"/>
    </source>
</evidence>
<protein>
    <submittedName>
        <fullName evidence="7">Molybdopterin oxidoreductase</fullName>
    </submittedName>
</protein>
<dbReference type="AlphaFoldDB" id="A0A5S9F259"/>
<dbReference type="RefSeq" id="WP_151967005.1">
    <property type="nucleotide sequence ID" value="NZ_AP019860.1"/>
</dbReference>
<sequence>MTQEKWNKTACILCSINCGLEVQVQDRHLQKIRGDKKNPLSQGYLCQKAARLDYYQNNSDLLEQPLRRKEDGCFEAISWETAFREIAAKLIELRDSHGGDSLAFYGGGGQGNHLGGLYSSALRAAMKTRYLYTALAQEKTGDFWVNGKLFGRQHSHITEDVEHADVAVFIGTNPWQAHGIPRARSVLREIAKDPQKTMIVIDPKETETAKLADMHVRVFPGRDVYLLSAIIAVIIQKGWYNQKFIEERTTGFEKLQQVFANISPEDYAEKSHVPLEQVVSVAQKLCEAKTACIRVDLGLQQSLNSTLNSYLEKLLFLITGNLGRRGTNNFHTLFAPLIGHSDEKKLLHSKITNTAEIGKLFPPNILPQEIDNNDPQRIRGLVVDSANPVVTGADTQE</sequence>
<dbReference type="PANTHER" id="PTHR43105">
    <property type="entry name" value="RESPIRATORY NITRATE REDUCTASE"/>
    <property type="match status" value="1"/>
</dbReference>
<keyword evidence="1" id="KW-0004">4Fe-4S</keyword>
<dbReference type="Gene3D" id="3.40.50.740">
    <property type="match status" value="1"/>
</dbReference>
<dbReference type="KEGG" id="uam:UABAM_01116"/>
<evidence type="ECO:0000256" key="4">
    <source>
        <dbReference type="ARBA" id="ARBA00023004"/>
    </source>
</evidence>
<dbReference type="GO" id="GO:0016020">
    <property type="term" value="C:membrane"/>
    <property type="evidence" value="ECO:0007669"/>
    <property type="project" value="TreeGrafter"/>
</dbReference>
<dbReference type="EMBL" id="AP019860">
    <property type="protein sequence ID" value="BBM82773.1"/>
    <property type="molecule type" value="Genomic_DNA"/>
</dbReference>
<dbReference type="InterPro" id="IPR006963">
    <property type="entry name" value="Mopterin_OxRdtase_4Fe-4S_dom"/>
</dbReference>
<organism evidence="7 8">
    <name type="scientific">Uabimicrobium amorphum</name>
    <dbReference type="NCBI Taxonomy" id="2596890"/>
    <lineage>
        <taxon>Bacteria</taxon>
        <taxon>Pseudomonadati</taxon>
        <taxon>Planctomycetota</taxon>
        <taxon>Candidatus Uabimicrobiia</taxon>
        <taxon>Candidatus Uabimicrobiales</taxon>
        <taxon>Candidatus Uabimicrobiaceae</taxon>
        <taxon>Candidatus Uabimicrobium</taxon>
    </lineage>
</organism>
<dbReference type="Gene3D" id="3.40.228.10">
    <property type="entry name" value="Dimethylsulfoxide Reductase, domain 2"/>
    <property type="match status" value="1"/>
</dbReference>
<dbReference type="GO" id="GO:0046872">
    <property type="term" value="F:metal ion binding"/>
    <property type="evidence" value="ECO:0007669"/>
    <property type="project" value="UniProtKB-KW"/>
</dbReference>
<accession>A0A5S9F259</accession>
<dbReference type="Pfam" id="PF00384">
    <property type="entry name" value="Molybdopterin"/>
    <property type="match status" value="1"/>
</dbReference>
<keyword evidence="5" id="KW-0411">Iron-sulfur</keyword>
<dbReference type="OrthoDB" id="9805142at2"/>
<dbReference type="Proteomes" id="UP000326354">
    <property type="component" value="Chromosome"/>
</dbReference>
<keyword evidence="3" id="KW-0560">Oxidoreductase</keyword>
<keyword evidence="2" id="KW-0479">Metal-binding</keyword>
<dbReference type="Pfam" id="PF04879">
    <property type="entry name" value="Molybdop_Fe4S4"/>
    <property type="match status" value="1"/>
</dbReference>
<keyword evidence="4" id="KW-0408">Iron</keyword>
<reference evidence="7 8" key="1">
    <citation type="submission" date="2019-08" db="EMBL/GenBank/DDBJ databases">
        <title>Complete genome sequence of Candidatus Uab amorphum.</title>
        <authorList>
            <person name="Shiratori T."/>
            <person name="Suzuki S."/>
            <person name="Kakizawa Y."/>
            <person name="Ishida K."/>
        </authorList>
    </citation>
    <scope>NUCLEOTIDE SEQUENCE [LARGE SCALE GENOMIC DNA]</scope>
    <source>
        <strain evidence="7 8">SRT547</strain>
    </source>
</reference>